<gene>
    <name evidence="4" type="ORF">F2Q68_00008257</name>
</gene>
<feature type="compositionally biased region" description="Basic and acidic residues" evidence="2">
    <location>
        <begin position="565"/>
        <end position="580"/>
    </location>
</feature>
<feature type="transmembrane region" description="Helical" evidence="3">
    <location>
        <begin position="279"/>
        <end position="300"/>
    </location>
</feature>
<dbReference type="InterPro" id="IPR004252">
    <property type="entry name" value="Probable_transposase_24"/>
</dbReference>
<comment type="caution">
    <text evidence="4">The sequence shown here is derived from an EMBL/GenBank/DDBJ whole genome shotgun (WGS) entry which is preliminary data.</text>
</comment>
<dbReference type="GO" id="GO:0020037">
    <property type="term" value="F:heme binding"/>
    <property type="evidence" value="ECO:0007669"/>
    <property type="project" value="InterPro"/>
</dbReference>
<dbReference type="EMBL" id="QGKW02000717">
    <property type="protein sequence ID" value="KAF2598774.1"/>
    <property type="molecule type" value="Genomic_DNA"/>
</dbReference>
<organism evidence="4 5">
    <name type="scientific">Brassica cretica</name>
    <name type="common">Mustard</name>
    <dbReference type="NCBI Taxonomy" id="69181"/>
    <lineage>
        <taxon>Eukaryota</taxon>
        <taxon>Viridiplantae</taxon>
        <taxon>Streptophyta</taxon>
        <taxon>Embryophyta</taxon>
        <taxon>Tracheophyta</taxon>
        <taxon>Spermatophyta</taxon>
        <taxon>Magnoliopsida</taxon>
        <taxon>eudicotyledons</taxon>
        <taxon>Gunneridae</taxon>
        <taxon>Pentapetalae</taxon>
        <taxon>rosids</taxon>
        <taxon>malvids</taxon>
        <taxon>Brassicales</taxon>
        <taxon>Brassicaceae</taxon>
        <taxon>Brassiceae</taxon>
        <taxon>Brassica</taxon>
    </lineage>
</organism>
<dbReference type="Pfam" id="PF03004">
    <property type="entry name" value="Transposase_24"/>
    <property type="match status" value="1"/>
</dbReference>
<keyword evidence="1" id="KW-0175">Coiled coil</keyword>
<dbReference type="PANTHER" id="PTHR33740:SF7">
    <property type="entry name" value="OXIDOREDUCTASE_TRANSITION METAL ION-BINDING PROTEIN"/>
    <property type="match status" value="1"/>
</dbReference>
<keyword evidence="3" id="KW-0472">Membrane</keyword>
<reference evidence="4" key="1">
    <citation type="submission" date="2019-12" db="EMBL/GenBank/DDBJ databases">
        <title>Genome sequencing and annotation of Brassica cretica.</title>
        <authorList>
            <person name="Studholme D.J."/>
            <person name="Sarris P.F."/>
        </authorList>
    </citation>
    <scope>NUCLEOTIDE SEQUENCE</scope>
    <source>
        <strain evidence="4">PFS-001/15</strain>
        <tissue evidence="4">Leaf</tissue>
    </source>
</reference>
<feature type="coiled-coil region" evidence="1">
    <location>
        <begin position="856"/>
        <end position="978"/>
    </location>
</feature>
<feature type="region of interest" description="Disordered" evidence="2">
    <location>
        <begin position="1"/>
        <end position="24"/>
    </location>
</feature>
<keyword evidence="3" id="KW-1133">Transmembrane helix</keyword>
<sequence>MDFMDSETQPPDDSPHLETSFNAPPPLAPECKSFKWKIQVIDSEGSVEGKMVTSKDVWKLQSSKVIVHFDENSGQPIGDSGGLLGSWLGQLSNDVNLLPINYSDWRMVNIHTKRKAWDVIQSKFWFDDPTMRKGYVMSALGSRCKDVKLRLWKEHKRNDQLQTLQNRPNNVPEEQWEHFVHMRFTEKWKTIRTGKTPCRAEFFIETRTKPDGSFVCEEAKTRAEALTTLLNQNSHGTSNVAATLDDEFAQVFGPERPGRVRCVGRGPTPSKLFLDAFPFWYMFFNVFVVVLSLVFLKLFLHCWILPVRAQKKLGENGFSGPPPSFPLGNLNDMKKLKPALVMVENNKSSTKINHDIHSIALPHFDLWQQQYGKVFVYWLGIEPFVYVADPEFLSVMSKGVLGKSWGKPNVFKKDREPMFGTGLVMVEGDDWTRHRHIITPAFSHVNLKAMKTMMVESTTNMLDRWAIQINSGNPEFDMENEIIGTAGTLVSGVAGMVLFVGLAFAALSFKRHVLTRPKVEVMVSESSSDQVGETSHERGNLMDQDEKESYKVSPLLESKSASTSKENHEVKKSSESRADGVDTEASQIPYEEKKPRCYTGIPAPSTVPPVNPLKPIFPTVVDPIQSQMFAALQALKVIESDARPYDLCTRREFARWLVSASNVLSRNSASKVYPAMYIENVTELAFDDIAPEDPDFPFIQGLAEAGIISSKLSNHNMSSAESSQLNWKMALEFRQLPEADSKKLYQLSGFLDIDKINPEAWPALIADLSAGENGITALAFGRTRLFQPSKAVTKAQTAVSLATGEACEAVSEELARIQAEAMAENVVSAHNALVAQVEKEINATFEKELLREKETVDAVVKLAEEAKTELTRLRVEKEEETLALEKERTSIETEMESLARLRNELEEQLQSLVNNKAEMSFEKERLGRLQKQVEKENEEILRLQSELEVERNALSIARDWAEDEARRATEQAKVLEEARGRWEKYGLKVIVDRDLSEQTKTESTWLNAGKQYSVEGTMNRGENAVAKLKKMAQDLFKHCWISPVQAQTKLRQNGFVGPPTSFPLGNFNDIKKLKIALVMAEKRKSSTIINHDIHSIALPHFALWQQQYGKVFVYWLGIEPFVYVADPEFLSVMSKGVLAKSWGKPNVFKKDREPMFGNGLVMVEGDDWTRHRHMITPAFSPLNLKGMANMMVESTSNMLDRWAIQINSGNPVFDMENEIIGTAGVPFSGILDFKQTLEAKELGKEIDSLLLSIINERKRSLVEGDDHHDLLGSLLKAEKGEFTASELVDECKTFFFAGVETRALALTWTFMLLAIHPEWQDTLRDAIRQVIGDSEIEYKKLAGLKKVRYQT</sequence>
<accession>A0A8S9KUR1</accession>
<feature type="compositionally biased region" description="Polar residues" evidence="2">
    <location>
        <begin position="524"/>
        <end position="533"/>
    </location>
</feature>
<dbReference type="Gene3D" id="1.10.630.10">
    <property type="entry name" value="Cytochrome P450"/>
    <property type="match status" value="2"/>
</dbReference>
<dbReference type="GO" id="GO:0016705">
    <property type="term" value="F:oxidoreductase activity, acting on paired donors, with incorporation or reduction of molecular oxygen"/>
    <property type="evidence" value="ECO:0007669"/>
    <property type="project" value="InterPro"/>
</dbReference>
<name>A0A8S9KUR1_BRACR</name>
<dbReference type="GO" id="GO:0004497">
    <property type="term" value="F:monooxygenase activity"/>
    <property type="evidence" value="ECO:0007669"/>
    <property type="project" value="InterPro"/>
</dbReference>
<dbReference type="GO" id="GO:0005506">
    <property type="term" value="F:iron ion binding"/>
    <property type="evidence" value="ECO:0007669"/>
    <property type="project" value="InterPro"/>
</dbReference>
<evidence type="ECO:0000313" key="5">
    <source>
        <dbReference type="Proteomes" id="UP000712281"/>
    </source>
</evidence>
<dbReference type="Pfam" id="PF00067">
    <property type="entry name" value="p450"/>
    <property type="match status" value="3"/>
</dbReference>
<protein>
    <submittedName>
        <fullName evidence="4">Uncharacterized protein</fullName>
    </submittedName>
</protein>
<feature type="region of interest" description="Disordered" evidence="2">
    <location>
        <begin position="522"/>
        <end position="589"/>
    </location>
</feature>
<dbReference type="PANTHER" id="PTHR33740">
    <property type="entry name" value="GPI-ANCHORED ADHESIN-LIKE PROTEIN"/>
    <property type="match status" value="1"/>
</dbReference>
<dbReference type="InterPro" id="IPR036396">
    <property type="entry name" value="Cyt_P450_sf"/>
</dbReference>
<dbReference type="Proteomes" id="UP000712281">
    <property type="component" value="Unassembled WGS sequence"/>
</dbReference>
<proteinExistence type="predicted"/>
<dbReference type="InterPro" id="IPR001128">
    <property type="entry name" value="Cyt_P450"/>
</dbReference>
<feature type="transmembrane region" description="Helical" evidence="3">
    <location>
        <begin position="486"/>
        <end position="509"/>
    </location>
</feature>
<evidence type="ECO:0000313" key="4">
    <source>
        <dbReference type="EMBL" id="KAF2598774.1"/>
    </source>
</evidence>
<dbReference type="SUPFAM" id="SSF48264">
    <property type="entry name" value="Cytochrome P450"/>
    <property type="match status" value="2"/>
</dbReference>
<evidence type="ECO:0000256" key="1">
    <source>
        <dbReference type="SAM" id="Coils"/>
    </source>
</evidence>
<keyword evidence="3" id="KW-0812">Transmembrane</keyword>
<evidence type="ECO:0000256" key="2">
    <source>
        <dbReference type="SAM" id="MobiDB-lite"/>
    </source>
</evidence>
<evidence type="ECO:0000256" key="3">
    <source>
        <dbReference type="SAM" id="Phobius"/>
    </source>
</evidence>
<feature type="compositionally biased region" description="Polar residues" evidence="2">
    <location>
        <begin position="1"/>
        <end position="22"/>
    </location>
</feature>